<name>A0ABQ9ZHF1_9CRUS</name>
<organism evidence="4 5">
    <name type="scientific">Daphnia magna</name>
    <dbReference type="NCBI Taxonomy" id="35525"/>
    <lineage>
        <taxon>Eukaryota</taxon>
        <taxon>Metazoa</taxon>
        <taxon>Ecdysozoa</taxon>
        <taxon>Arthropoda</taxon>
        <taxon>Crustacea</taxon>
        <taxon>Branchiopoda</taxon>
        <taxon>Diplostraca</taxon>
        <taxon>Cladocera</taxon>
        <taxon>Anomopoda</taxon>
        <taxon>Daphniidae</taxon>
        <taxon>Daphnia</taxon>
    </lineage>
</organism>
<feature type="region of interest" description="Disordered" evidence="2">
    <location>
        <begin position="393"/>
        <end position="416"/>
    </location>
</feature>
<evidence type="ECO:0000256" key="1">
    <source>
        <dbReference type="PROSITE-ProRule" id="PRU00047"/>
    </source>
</evidence>
<dbReference type="EMBL" id="JAOYFB010000003">
    <property type="protein sequence ID" value="KAK4012350.1"/>
    <property type="molecule type" value="Genomic_DNA"/>
</dbReference>
<comment type="caution">
    <text evidence="4">The sequence shown here is derived from an EMBL/GenBank/DDBJ whole genome shotgun (WGS) entry which is preliminary data.</text>
</comment>
<keyword evidence="1" id="KW-0862">Zinc</keyword>
<evidence type="ECO:0000256" key="2">
    <source>
        <dbReference type="SAM" id="MobiDB-lite"/>
    </source>
</evidence>
<evidence type="ECO:0000313" key="5">
    <source>
        <dbReference type="Proteomes" id="UP001234178"/>
    </source>
</evidence>
<dbReference type="PROSITE" id="PS50158">
    <property type="entry name" value="ZF_CCHC"/>
    <property type="match status" value="1"/>
</dbReference>
<gene>
    <name evidence="4" type="ORF">OUZ56_021450</name>
</gene>
<accession>A0ABQ9ZHF1</accession>
<keyword evidence="5" id="KW-1185">Reference proteome</keyword>
<dbReference type="Proteomes" id="UP001234178">
    <property type="component" value="Unassembled WGS sequence"/>
</dbReference>
<feature type="domain" description="CCHC-type" evidence="3">
    <location>
        <begin position="585"/>
        <end position="601"/>
    </location>
</feature>
<dbReference type="InterPro" id="IPR001878">
    <property type="entry name" value="Znf_CCHC"/>
</dbReference>
<proteinExistence type="predicted"/>
<keyword evidence="1" id="KW-0479">Metal-binding</keyword>
<evidence type="ECO:0000313" key="4">
    <source>
        <dbReference type="EMBL" id="KAK4012350.1"/>
    </source>
</evidence>
<evidence type="ECO:0000259" key="3">
    <source>
        <dbReference type="PROSITE" id="PS50158"/>
    </source>
</evidence>
<keyword evidence="1" id="KW-0863">Zinc-finger</keyword>
<reference evidence="4 5" key="1">
    <citation type="journal article" date="2023" name="Nucleic Acids Res.">
        <title>The hologenome of Daphnia magna reveals possible DNA methylation and microbiome-mediated evolution of the host genome.</title>
        <authorList>
            <person name="Chaturvedi A."/>
            <person name="Li X."/>
            <person name="Dhandapani V."/>
            <person name="Marshall H."/>
            <person name="Kissane S."/>
            <person name="Cuenca-Cambronero M."/>
            <person name="Asole G."/>
            <person name="Calvet F."/>
            <person name="Ruiz-Romero M."/>
            <person name="Marangio P."/>
            <person name="Guigo R."/>
            <person name="Rago D."/>
            <person name="Mirbahai L."/>
            <person name="Eastwood N."/>
            <person name="Colbourne J.K."/>
            <person name="Zhou J."/>
            <person name="Mallon E."/>
            <person name="Orsini L."/>
        </authorList>
    </citation>
    <scope>NUCLEOTIDE SEQUENCE [LARGE SCALE GENOMIC DNA]</scope>
    <source>
        <strain evidence="4">LRV0_1</strain>
    </source>
</reference>
<sequence>MNLNKKHGAQTISKEKKSPKKITEKLKLETKDVKRFILCVKNHPVLYNTTLHDYKVTKVTKLQKFALPSATPIFRMMSCRRTFSQHPYSVIEKDFIMQFRRQLAAQVEIQQVPELMREGSNAKLPGRVPKQVSPLCTRFSHRFLNRNFRNNIRICYCDSSLAEKSPIPPSDSQSKPRATALLLLSVFLLSSYLLVSGMDSESGGNTFAPEDSLVDHLDESTISDGSQKGKERTCERCNYRFVTKGVGRGNYRLCPNCRTEIKKATTEQSTPNSSMDTSKQLKRNYTQIISPSSEDQGAPKKESTCLDHNYRTHADSLEDSLLKVDERELSELTHKELIQRTLNIAYAARKYQVQLKQTQSFLIAKTSELEKQKQLFQEAKLAFADKVIAAHTESSQRNEGTKSYAAATRGPSENHKHNQTTVAFKINRTSAGELNVGLMDKLLKSKEIGNPIPLRVNTKDDKGFITFQNQQDADKALDIIRTSEECKAVINDPRTQEKLYPAIGLFVPIENMDELKEDINFRNSFIEGTLQKIVQIHKCNDQDLGHVKMYFTSAAVRDEALSRNKIHTRYKLIKIVPIDVNREVRRCYKCNNYGHTSSHCKATAPTCGPAMHPPLNAQIAKRITRQETQAVQIKLMQ</sequence>
<protein>
    <recommendedName>
        <fullName evidence="3">CCHC-type domain-containing protein</fullName>
    </recommendedName>
</protein>